<evidence type="ECO:0000259" key="2">
    <source>
        <dbReference type="PROSITE" id="PS50111"/>
    </source>
</evidence>
<name>A0A1J5R4G3_9ZZZZ</name>
<dbReference type="EMBL" id="MLJW01000739">
    <property type="protein sequence ID" value="OIQ83069.1"/>
    <property type="molecule type" value="Genomic_DNA"/>
</dbReference>
<sequence length="497" mass="55055">MDRNPPQTLSDWLDSPPLDLREDHIARLPEAERRLFALQRTFVDQVTEGATDVSYAIARIRFASKAALAQGQQHATEQTARLGSVGEELRGLVDHTEALLRHVQQVDATAGRIDRLAGDGTAQSASIRDLFDALVEQNARNRAEIAALQQQFGGVVQHMGTIRDIAQKTNLLSLNANIEAARVGEVGRGFAVVAEEIRKLAQTTEKSVVSISEAVGAIGKSLTSVGQSTDQFSLHMNSSQERVQKIAAHFGDIAGGVTDVARQTASVTHDLAQQADRMRALDQDFNAMAAVVRDEAAESVRSSSQVTEALDQALNKSQRLFESATLFRTDSTASIVLAHLEAVGHEIEQRLQRALDAHELSAEDLFDEQYQPVPNTDPQKFRTRFTDWVKREIQPIEDRYMALSDQYKYVLLVDRNGYAAAHNSVYDQPLTGDPKKDLVGNRSMRLFNDPVGIASARNRKDFLLQVYARDTGEIMRELARPVMVDGRHWGAMRFAFV</sequence>
<evidence type="ECO:0000313" key="3">
    <source>
        <dbReference type="EMBL" id="OIQ83069.1"/>
    </source>
</evidence>
<accession>A0A1J5R4G3</accession>
<keyword evidence="1" id="KW-0807">Transducer</keyword>
<dbReference type="GO" id="GO:0007165">
    <property type="term" value="P:signal transduction"/>
    <property type="evidence" value="ECO:0007669"/>
    <property type="project" value="UniProtKB-KW"/>
</dbReference>
<evidence type="ECO:0000256" key="1">
    <source>
        <dbReference type="ARBA" id="ARBA00023224"/>
    </source>
</evidence>
<reference evidence="3" key="1">
    <citation type="submission" date="2016-10" db="EMBL/GenBank/DDBJ databases">
        <title>Sequence of Gallionella enrichment culture.</title>
        <authorList>
            <person name="Poehlein A."/>
            <person name="Muehling M."/>
            <person name="Daniel R."/>
        </authorList>
    </citation>
    <scope>NUCLEOTIDE SEQUENCE</scope>
</reference>
<gene>
    <name evidence="3" type="primary">mcpS_8</name>
    <name evidence="3" type="ORF">GALL_351350</name>
</gene>
<dbReference type="AlphaFoldDB" id="A0A1J5R4G3"/>
<dbReference type="InterPro" id="IPR004089">
    <property type="entry name" value="MCPsignal_dom"/>
</dbReference>
<dbReference type="PROSITE" id="PS50111">
    <property type="entry name" value="CHEMOTAXIS_TRANSDUC_2"/>
    <property type="match status" value="1"/>
</dbReference>
<feature type="domain" description="Methyl-accepting transducer" evidence="2">
    <location>
        <begin position="72"/>
        <end position="293"/>
    </location>
</feature>
<dbReference type="Gene3D" id="1.10.287.950">
    <property type="entry name" value="Methyl-accepting chemotaxis protein"/>
    <property type="match status" value="1"/>
</dbReference>
<organism evidence="3">
    <name type="scientific">mine drainage metagenome</name>
    <dbReference type="NCBI Taxonomy" id="410659"/>
    <lineage>
        <taxon>unclassified sequences</taxon>
        <taxon>metagenomes</taxon>
        <taxon>ecological metagenomes</taxon>
    </lineage>
</organism>
<dbReference type="PANTHER" id="PTHR32089">
    <property type="entry name" value="METHYL-ACCEPTING CHEMOTAXIS PROTEIN MCPB"/>
    <property type="match status" value="1"/>
</dbReference>
<proteinExistence type="predicted"/>
<comment type="caution">
    <text evidence="3">The sequence shown here is derived from an EMBL/GenBank/DDBJ whole genome shotgun (WGS) entry which is preliminary data.</text>
</comment>
<dbReference type="SMART" id="SM00283">
    <property type="entry name" value="MA"/>
    <property type="match status" value="1"/>
</dbReference>
<protein>
    <submittedName>
        <fullName evidence="3">Methyl-accepting chemotaxis protein McpS</fullName>
    </submittedName>
</protein>
<dbReference type="SUPFAM" id="SSF58104">
    <property type="entry name" value="Methyl-accepting chemotaxis protein (MCP) signaling domain"/>
    <property type="match status" value="1"/>
</dbReference>
<dbReference type="PANTHER" id="PTHR32089:SF112">
    <property type="entry name" value="LYSOZYME-LIKE PROTEIN-RELATED"/>
    <property type="match status" value="1"/>
</dbReference>
<dbReference type="Pfam" id="PF00015">
    <property type="entry name" value="MCPsignal"/>
    <property type="match status" value="1"/>
</dbReference>
<dbReference type="GO" id="GO:0016020">
    <property type="term" value="C:membrane"/>
    <property type="evidence" value="ECO:0007669"/>
    <property type="project" value="InterPro"/>
</dbReference>